<dbReference type="InterPro" id="IPR036097">
    <property type="entry name" value="HisK_dim/P_sf"/>
</dbReference>
<dbReference type="PRINTS" id="PR00344">
    <property type="entry name" value="BCTRLSENSOR"/>
</dbReference>
<feature type="transmembrane region" description="Helical" evidence="12">
    <location>
        <begin position="294"/>
        <end position="314"/>
    </location>
</feature>
<evidence type="ECO:0000256" key="9">
    <source>
        <dbReference type="ARBA" id="ARBA00023012"/>
    </source>
</evidence>
<feature type="domain" description="HAMP" evidence="14">
    <location>
        <begin position="311"/>
        <end position="367"/>
    </location>
</feature>
<dbReference type="PROSITE" id="PS50109">
    <property type="entry name" value="HIS_KIN"/>
    <property type="match status" value="1"/>
</dbReference>
<evidence type="ECO:0000256" key="6">
    <source>
        <dbReference type="ARBA" id="ARBA00022692"/>
    </source>
</evidence>
<dbReference type="PANTHER" id="PTHR45436">
    <property type="entry name" value="SENSOR HISTIDINE KINASE YKOH"/>
    <property type="match status" value="1"/>
</dbReference>
<dbReference type="InterPro" id="IPR003594">
    <property type="entry name" value="HATPase_dom"/>
</dbReference>
<keyword evidence="7 15" id="KW-0418">Kinase</keyword>
<evidence type="ECO:0000256" key="12">
    <source>
        <dbReference type="SAM" id="Phobius"/>
    </source>
</evidence>
<dbReference type="InterPro" id="IPR025908">
    <property type="entry name" value="Sensor_TM1"/>
</dbReference>
<keyword evidence="8 12" id="KW-1133">Transmembrane helix</keyword>
<evidence type="ECO:0000256" key="4">
    <source>
        <dbReference type="ARBA" id="ARBA00022553"/>
    </source>
</evidence>
<dbReference type="EC" id="2.7.13.3" evidence="3"/>
<dbReference type="CDD" id="cd00082">
    <property type="entry name" value="HisKA"/>
    <property type="match status" value="1"/>
</dbReference>
<dbReference type="Gene3D" id="1.10.287.130">
    <property type="match status" value="1"/>
</dbReference>
<evidence type="ECO:0000313" key="16">
    <source>
        <dbReference type="Proteomes" id="UP001209803"/>
    </source>
</evidence>
<dbReference type="Gene3D" id="6.10.340.10">
    <property type="match status" value="1"/>
</dbReference>
<evidence type="ECO:0000259" key="13">
    <source>
        <dbReference type="PROSITE" id="PS50109"/>
    </source>
</evidence>
<dbReference type="InterPro" id="IPR050428">
    <property type="entry name" value="TCS_sensor_his_kinase"/>
</dbReference>
<keyword evidence="9" id="KW-0902">Two-component regulatory system</keyword>
<dbReference type="Gene3D" id="3.30.565.10">
    <property type="entry name" value="Histidine kinase-like ATPase, C-terminal domain"/>
    <property type="match status" value="1"/>
</dbReference>
<dbReference type="SUPFAM" id="SSF158472">
    <property type="entry name" value="HAMP domain-like"/>
    <property type="match status" value="1"/>
</dbReference>
<sequence>MAVESESVEDGTVTEPANGSERSRLRRLGNKRIRRRLLNQLGRIFGTYVLSSLTRRIIAINLVGLLALVIGILYLNQFRAGLIDARVQSLLTQGEIIAGAIAASATVDTGTITVDPERLLQLQAGESITPTTDDLDSLDFPINPERVGPVLRRLISPTKTRARIYDPEGILILDSRHLYSSAQILRFDLPPPTAEEEGFWNSLWQWTKRWLQQGDLPLYQEVGGGDGRAYPEVEAALAGSPASVTRISQRGELIVSVSVPIQRFRAVLGALLLSTQGGDIDAIVRAERIAIIRVFLFAATVTILLSILLAGTIAGPVRRLAAAADRVRRGSSASREEIPDFSDRQDEIGHLARSFREMTNALYDKIDAIERFAADVAHELKNPLTSLRSAVETLPLAKSKNSQDRLMEVIQHDVRRLDRLISDISDASRLDAELARIQAETIDIAELLRNMADAANQTAGADDASVKLAVADAQGAKPYEMQGHDIRLGQVMSNLLDNARSFSPSSGTVRVDLSREGRGFKIMVDDDGPGIRAENTDRIFERFYTDRPDGEGFGNNSGLGLSISRQIIEAHGGTLTATNRIEQGADGSQKIAGARFVIYLPLGPGK</sequence>
<dbReference type="Pfam" id="PF00512">
    <property type="entry name" value="HisKA"/>
    <property type="match status" value="1"/>
</dbReference>
<accession>A0ABY8FAJ4</accession>
<dbReference type="SMART" id="SM00388">
    <property type="entry name" value="HisKA"/>
    <property type="match status" value="1"/>
</dbReference>
<protein>
    <recommendedName>
        <fullName evidence="3">histidine kinase</fullName>
        <ecNumber evidence="3">2.7.13.3</ecNumber>
    </recommendedName>
</protein>
<dbReference type="RefSeq" id="WP_265680258.1">
    <property type="nucleotide sequence ID" value="NZ_CP120863.1"/>
</dbReference>
<keyword evidence="16" id="KW-1185">Reference proteome</keyword>
<dbReference type="InterPro" id="IPR005467">
    <property type="entry name" value="His_kinase_dom"/>
</dbReference>
<dbReference type="InterPro" id="IPR003661">
    <property type="entry name" value="HisK_dim/P_dom"/>
</dbReference>
<dbReference type="Pfam" id="PF13756">
    <property type="entry name" value="Stimulus_sens_1"/>
    <property type="match status" value="1"/>
</dbReference>
<dbReference type="Proteomes" id="UP001209803">
    <property type="component" value="Chromosome"/>
</dbReference>
<evidence type="ECO:0000259" key="14">
    <source>
        <dbReference type="PROSITE" id="PS50885"/>
    </source>
</evidence>
<comment type="catalytic activity">
    <reaction evidence="1">
        <text>ATP + protein L-histidine = ADP + protein N-phospho-L-histidine.</text>
        <dbReference type="EC" id="2.7.13.3"/>
    </reaction>
</comment>
<dbReference type="InterPro" id="IPR036890">
    <property type="entry name" value="HATPase_C_sf"/>
</dbReference>
<comment type="subcellular location">
    <subcellularLocation>
        <location evidence="2">Membrane</location>
    </subcellularLocation>
</comment>
<evidence type="ECO:0000256" key="1">
    <source>
        <dbReference type="ARBA" id="ARBA00000085"/>
    </source>
</evidence>
<feature type="region of interest" description="Disordered" evidence="11">
    <location>
        <begin position="1"/>
        <end position="23"/>
    </location>
</feature>
<evidence type="ECO:0000256" key="5">
    <source>
        <dbReference type="ARBA" id="ARBA00022679"/>
    </source>
</evidence>
<reference evidence="15 16" key="1">
    <citation type="submission" date="2023-03" db="EMBL/GenBank/DDBJ databases">
        <title>Roseibium porphyridii sp. nov. and Roseibium rhodosorbium sp. nov. isolated from marine algae, Porphyridium cruentum and Rhodosorus marinus, respectively.</title>
        <authorList>
            <person name="Lee M.W."/>
            <person name="Choi B.J."/>
            <person name="Lee J.K."/>
            <person name="Choi D.G."/>
            <person name="Baek J.H."/>
            <person name="Bayburt H."/>
            <person name="Kim J.M."/>
            <person name="Han D.M."/>
            <person name="Kim K.H."/>
            <person name="Jeon C.O."/>
        </authorList>
    </citation>
    <scope>NUCLEOTIDE SEQUENCE [LARGE SCALE GENOMIC DNA]</scope>
    <source>
        <strain evidence="15 16">KMA01</strain>
    </source>
</reference>
<dbReference type="InterPro" id="IPR003660">
    <property type="entry name" value="HAMP_dom"/>
</dbReference>
<dbReference type="PROSITE" id="PS50885">
    <property type="entry name" value="HAMP"/>
    <property type="match status" value="1"/>
</dbReference>
<organism evidence="15 16">
    <name type="scientific">Roseibium porphyridii</name>
    <dbReference type="NCBI Taxonomy" id="2866279"/>
    <lineage>
        <taxon>Bacteria</taxon>
        <taxon>Pseudomonadati</taxon>
        <taxon>Pseudomonadota</taxon>
        <taxon>Alphaproteobacteria</taxon>
        <taxon>Hyphomicrobiales</taxon>
        <taxon>Stappiaceae</taxon>
        <taxon>Roseibium</taxon>
    </lineage>
</organism>
<keyword evidence="6 12" id="KW-0812">Transmembrane</keyword>
<keyword evidence="4" id="KW-0597">Phosphoprotein</keyword>
<dbReference type="SUPFAM" id="SSF55874">
    <property type="entry name" value="ATPase domain of HSP90 chaperone/DNA topoisomerase II/histidine kinase"/>
    <property type="match status" value="1"/>
</dbReference>
<evidence type="ECO:0000256" key="10">
    <source>
        <dbReference type="ARBA" id="ARBA00023136"/>
    </source>
</evidence>
<feature type="transmembrane region" description="Helical" evidence="12">
    <location>
        <begin position="57"/>
        <end position="76"/>
    </location>
</feature>
<dbReference type="SMART" id="SM00304">
    <property type="entry name" value="HAMP"/>
    <property type="match status" value="1"/>
</dbReference>
<gene>
    <name evidence="15" type="ORF">K1718_26475</name>
</gene>
<dbReference type="PANTHER" id="PTHR45436:SF5">
    <property type="entry name" value="SENSOR HISTIDINE KINASE TRCS"/>
    <property type="match status" value="1"/>
</dbReference>
<proteinExistence type="predicted"/>
<dbReference type="GO" id="GO:0016301">
    <property type="term" value="F:kinase activity"/>
    <property type="evidence" value="ECO:0007669"/>
    <property type="project" value="UniProtKB-KW"/>
</dbReference>
<dbReference type="InterPro" id="IPR025919">
    <property type="entry name" value="Stimulus_sens_dom"/>
</dbReference>
<dbReference type="SUPFAM" id="SSF47384">
    <property type="entry name" value="Homodimeric domain of signal transducing histidine kinase"/>
    <property type="match status" value="1"/>
</dbReference>
<name>A0ABY8FAJ4_9HYPH</name>
<evidence type="ECO:0000256" key="11">
    <source>
        <dbReference type="SAM" id="MobiDB-lite"/>
    </source>
</evidence>
<feature type="domain" description="Histidine kinase" evidence="13">
    <location>
        <begin position="375"/>
        <end position="604"/>
    </location>
</feature>
<dbReference type="InterPro" id="IPR004358">
    <property type="entry name" value="Sig_transdc_His_kin-like_C"/>
</dbReference>
<evidence type="ECO:0000256" key="8">
    <source>
        <dbReference type="ARBA" id="ARBA00022989"/>
    </source>
</evidence>
<dbReference type="Pfam" id="PF02518">
    <property type="entry name" value="HATPase_c"/>
    <property type="match status" value="1"/>
</dbReference>
<dbReference type="EMBL" id="CP120863">
    <property type="protein sequence ID" value="WFE89658.1"/>
    <property type="molecule type" value="Genomic_DNA"/>
</dbReference>
<evidence type="ECO:0000256" key="2">
    <source>
        <dbReference type="ARBA" id="ARBA00004370"/>
    </source>
</evidence>
<evidence type="ECO:0000256" key="3">
    <source>
        <dbReference type="ARBA" id="ARBA00012438"/>
    </source>
</evidence>
<dbReference type="Pfam" id="PF13755">
    <property type="entry name" value="Sensor_TM1"/>
    <property type="match status" value="1"/>
</dbReference>
<keyword evidence="5" id="KW-0808">Transferase</keyword>
<keyword evidence="10 12" id="KW-0472">Membrane</keyword>
<evidence type="ECO:0000256" key="7">
    <source>
        <dbReference type="ARBA" id="ARBA00022777"/>
    </source>
</evidence>
<dbReference type="Pfam" id="PF00672">
    <property type="entry name" value="HAMP"/>
    <property type="match status" value="1"/>
</dbReference>
<dbReference type="CDD" id="cd06225">
    <property type="entry name" value="HAMP"/>
    <property type="match status" value="1"/>
</dbReference>
<evidence type="ECO:0000313" key="15">
    <source>
        <dbReference type="EMBL" id="WFE89658.1"/>
    </source>
</evidence>
<dbReference type="SMART" id="SM00387">
    <property type="entry name" value="HATPase_c"/>
    <property type="match status" value="1"/>
</dbReference>